<dbReference type="Gene3D" id="3.40.50.620">
    <property type="entry name" value="HUPs"/>
    <property type="match status" value="1"/>
</dbReference>
<comment type="similarity">
    <text evidence="1 2">Belongs to the universal stress protein A family.</text>
</comment>
<evidence type="ECO:0000256" key="2">
    <source>
        <dbReference type="PIRNR" id="PIRNR006276"/>
    </source>
</evidence>
<dbReference type="InterPro" id="IPR006016">
    <property type="entry name" value="UspA"/>
</dbReference>
<evidence type="ECO:0000259" key="3">
    <source>
        <dbReference type="Pfam" id="PF00582"/>
    </source>
</evidence>
<dbReference type="PANTHER" id="PTHR46268">
    <property type="entry name" value="STRESS RESPONSE PROTEIN NHAX"/>
    <property type="match status" value="1"/>
</dbReference>
<dbReference type="PRINTS" id="PR01438">
    <property type="entry name" value="UNVRSLSTRESS"/>
</dbReference>
<gene>
    <name evidence="4" type="ORF">Rhal01_00846</name>
</gene>
<dbReference type="InterPro" id="IPR014729">
    <property type="entry name" value="Rossmann-like_a/b/a_fold"/>
</dbReference>
<organism evidence="4 5">
    <name type="scientific">Rubritalea halochordaticola</name>
    <dbReference type="NCBI Taxonomy" id="714537"/>
    <lineage>
        <taxon>Bacteria</taxon>
        <taxon>Pseudomonadati</taxon>
        <taxon>Verrucomicrobiota</taxon>
        <taxon>Verrucomicrobiia</taxon>
        <taxon>Verrucomicrobiales</taxon>
        <taxon>Rubritaleaceae</taxon>
        <taxon>Rubritalea</taxon>
    </lineage>
</organism>
<dbReference type="InterPro" id="IPR006015">
    <property type="entry name" value="Universal_stress_UspA"/>
</dbReference>
<evidence type="ECO:0000313" key="5">
    <source>
        <dbReference type="Proteomes" id="UP001424741"/>
    </source>
</evidence>
<name>A0ABP9UWT5_9BACT</name>
<evidence type="ECO:0000256" key="1">
    <source>
        <dbReference type="ARBA" id="ARBA00008791"/>
    </source>
</evidence>
<dbReference type="PANTHER" id="PTHR46268:SF6">
    <property type="entry name" value="UNIVERSAL STRESS PROTEIN UP12"/>
    <property type="match status" value="1"/>
</dbReference>
<evidence type="ECO:0000313" key="4">
    <source>
        <dbReference type="EMBL" id="GAA5494683.1"/>
    </source>
</evidence>
<dbReference type="EMBL" id="BAABRL010000002">
    <property type="protein sequence ID" value="GAA5494683.1"/>
    <property type="molecule type" value="Genomic_DNA"/>
</dbReference>
<comment type="caution">
    <text evidence="4">The sequence shown here is derived from an EMBL/GenBank/DDBJ whole genome shotgun (WGS) entry which is preliminary data.</text>
</comment>
<keyword evidence="5" id="KW-1185">Reference proteome</keyword>
<sequence>MLGLTVMKSIIAALDFSEGMHEVLKQAGEIALAFKARLYLVHVVETTPLYTMYGMHPEELPTLGEYRDAAKQRGAKKLAEARQELDPQVADVHGELLEGDAIDEILEFSKKVSGDLVICATHGHTALGSVLMGSVPSGLVRKAKVPVLVIPVHK</sequence>
<dbReference type="Pfam" id="PF00582">
    <property type="entry name" value="Usp"/>
    <property type="match status" value="1"/>
</dbReference>
<feature type="domain" description="UspA" evidence="3">
    <location>
        <begin position="7"/>
        <end position="151"/>
    </location>
</feature>
<dbReference type="SUPFAM" id="SSF52402">
    <property type="entry name" value="Adenine nucleotide alpha hydrolases-like"/>
    <property type="match status" value="1"/>
</dbReference>
<reference evidence="4 5" key="1">
    <citation type="submission" date="2024-02" db="EMBL/GenBank/DDBJ databases">
        <title>Rubritalea halochordaticola NBRC 107102.</title>
        <authorList>
            <person name="Ichikawa N."/>
            <person name="Katano-Makiyama Y."/>
            <person name="Hidaka K."/>
        </authorList>
    </citation>
    <scope>NUCLEOTIDE SEQUENCE [LARGE SCALE GENOMIC DNA]</scope>
    <source>
        <strain evidence="4 5">NBRC 107102</strain>
    </source>
</reference>
<accession>A0ABP9UWT5</accession>
<proteinExistence type="inferred from homology"/>
<protein>
    <recommendedName>
        <fullName evidence="2">Universal stress protein</fullName>
    </recommendedName>
</protein>
<dbReference type="Proteomes" id="UP001424741">
    <property type="component" value="Unassembled WGS sequence"/>
</dbReference>
<keyword evidence="2" id="KW-0963">Cytoplasm</keyword>
<comment type="subcellular location">
    <subcellularLocation>
        <location evidence="2">Cytoplasm</location>
    </subcellularLocation>
</comment>
<dbReference type="PIRSF" id="PIRSF006276">
    <property type="entry name" value="UspA"/>
    <property type="match status" value="1"/>
</dbReference>
<dbReference type="CDD" id="cd00293">
    <property type="entry name" value="USP-like"/>
    <property type="match status" value="1"/>
</dbReference>